<keyword evidence="12" id="KW-1185">Reference proteome</keyword>
<sequence>MYAMLPRTPLQRWIFTGCGICVILWFWPELTGFPYEGAPTIPSSSHDTDDISFVQQLLKDHKIGPQIEFASRTIRYIPDQAERKSITEIDDNLFPDSFTNITISKKSSLPAGGVVNVHIKHSPRPDQIDASELLFAASTTYERFSSEGNSPIKEWVRWLTDGNGNSNGAGVILALFDATEENLKTAAEKLESLGINATVVPSNVDLNMAGRYVDLVRMLFTHPTRPNRKYLILIDDDTFFPCINELKQYLSQYDPQKPYYIGTFTERADWFLENRAPFAYGGAGVIMTVPLAEKIMSLACLEKKEGNMGDFLWNSDQGDRLLYNCLTNLTDITLTYMPSLLQADQFGDPSGVYESGRVFHSFHHFKSWHHFNPDQMHIVADACGESCVLQRFQFKDNFILSNGYSVAQYREGIDFDPLQTEHTFNCGIFGEQDPNLEEVTWSFYYGSMRKSLTRSGKKRAWQLLGARKEGDGRVRQVYHKSWSDSRWYGPNEVVPAMENEPLDSVVVLTWIP</sequence>
<name>A0AAD9T582_9HELO</name>
<evidence type="ECO:0000256" key="6">
    <source>
        <dbReference type="ARBA" id="ARBA00022989"/>
    </source>
</evidence>
<dbReference type="EMBL" id="JAUBYV010000001">
    <property type="protein sequence ID" value="KAK2629781.1"/>
    <property type="molecule type" value="Genomic_DNA"/>
</dbReference>
<dbReference type="GO" id="GO:0016020">
    <property type="term" value="C:membrane"/>
    <property type="evidence" value="ECO:0007669"/>
    <property type="project" value="UniProtKB-SubCell"/>
</dbReference>
<gene>
    <name evidence="11" type="ORF">QTJ16_000601</name>
</gene>
<evidence type="ECO:0000313" key="11">
    <source>
        <dbReference type="EMBL" id="KAK2629781.1"/>
    </source>
</evidence>
<evidence type="ECO:0000256" key="3">
    <source>
        <dbReference type="ARBA" id="ARBA00022679"/>
    </source>
</evidence>
<evidence type="ECO:0000256" key="4">
    <source>
        <dbReference type="ARBA" id="ARBA00022692"/>
    </source>
</evidence>
<dbReference type="GO" id="GO:0016757">
    <property type="term" value="F:glycosyltransferase activity"/>
    <property type="evidence" value="ECO:0007669"/>
    <property type="project" value="UniProtKB-KW"/>
</dbReference>
<comment type="caution">
    <text evidence="11">The sequence shown here is derived from an EMBL/GenBank/DDBJ whole genome shotgun (WGS) entry which is preliminary data.</text>
</comment>
<dbReference type="InterPro" id="IPR003378">
    <property type="entry name" value="Fringe-like_glycosylTrfase"/>
</dbReference>
<keyword evidence="7 9" id="KW-0472">Membrane</keyword>
<evidence type="ECO:0000256" key="1">
    <source>
        <dbReference type="ARBA" id="ARBA00004606"/>
    </source>
</evidence>
<comment type="subcellular location">
    <subcellularLocation>
        <location evidence="8">Endomembrane system</location>
        <topology evidence="8">Single-pass membrane protein</topology>
    </subcellularLocation>
    <subcellularLocation>
        <location evidence="1">Membrane</location>
        <topology evidence="1">Single-pass type II membrane protein</topology>
    </subcellularLocation>
</comment>
<protein>
    <recommendedName>
        <fullName evidence="10">Fringe-like glycosyltransferase domain-containing protein</fullName>
    </recommendedName>
</protein>
<keyword evidence="2" id="KW-0328">Glycosyltransferase</keyword>
<accession>A0AAD9T582</accession>
<evidence type="ECO:0000256" key="2">
    <source>
        <dbReference type="ARBA" id="ARBA00022676"/>
    </source>
</evidence>
<dbReference type="Gene3D" id="3.90.550.50">
    <property type="match status" value="1"/>
</dbReference>
<dbReference type="Pfam" id="PF02434">
    <property type="entry name" value="Fringe"/>
    <property type="match status" value="1"/>
</dbReference>
<keyword evidence="4 9" id="KW-0812">Transmembrane</keyword>
<evidence type="ECO:0000256" key="7">
    <source>
        <dbReference type="ARBA" id="ARBA00023136"/>
    </source>
</evidence>
<dbReference type="Proteomes" id="UP001285354">
    <property type="component" value="Unassembled WGS sequence"/>
</dbReference>
<evidence type="ECO:0000259" key="10">
    <source>
        <dbReference type="Pfam" id="PF02434"/>
    </source>
</evidence>
<evidence type="ECO:0000313" key="12">
    <source>
        <dbReference type="Proteomes" id="UP001285354"/>
    </source>
</evidence>
<keyword evidence="5" id="KW-0735">Signal-anchor</keyword>
<dbReference type="GO" id="GO:0012505">
    <property type="term" value="C:endomembrane system"/>
    <property type="evidence" value="ECO:0007669"/>
    <property type="project" value="UniProtKB-SubCell"/>
</dbReference>
<evidence type="ECO:0000256" key="9">
    <source>
        <dbReference type="SAM" id="Phobius"/>
    </source>
</evidence>
<keyword evidence="3" id="KW-0808">Transferase</keyword>
<organism evidence="11 12">
    <name type="scientific">Diplocarpon rosae</name>
    <dbReference type="NCBI Taxonomy" id="946125"/>
    <lineage>
        <taxon>Eukaryota</taxon>
        <taxon>Fungi</taxon>
        <taxon>Dikarya</taxon>
        <taxon>Ascomycota</taxon>
        <taxon>Pezizomycotina</taxon>
        <taxon>Leotiomycetes</taxon>
        <taxon>Helotiales</taxon>
        <taxon>Drepanopezizaceae</taxon>
        <taxon>Diplocarpon</taxon>
    </lineage>
</organism>
<keyword evidence="6 9" id="KW-1133">Transmembrane helix</keyword>
<proteinExistence type="predicted"/>
<dbReference type="AlphaFoldDB" id="A0AAD9T582"/>
<reference evidence="11" key="1">
    <citation type="submission" date="2023-06" db="EMBL/GenBank/DDBJ databases">
        <title>Draft genome of Marssonina rosae.</title>
        <authorList>
            <person name="Cheng Q."/>
        </authorList>
    </citation>
    <scope>NUCLEOTIDE SEQUENCE</scope>
    <source>
        <strain evidence="11">R4</strain>
    </source>
</reference>
<feature type="domain" description="Fringe-like glycosyltransferase" evidence="10">
    <location>
        <begin position="224"/>
        <end position="339"/>
    </location>
</feature>
<evidence type="ECO:0000256" key="5">
    <source>
        <dbReference type="ARBA" id="ARBA00022968"/>
    </source>
</evidence>
<evidence type="ECO:0000256" key="8">
    <source>
        <dbReference type="ARBA" id="ARBA00037847"/>
    </source>
</evidence>
<dbReference type="PANTHER" id="PTHR10811">
    <property type="entry name" value="FRINGE-RELATED"/>
    <property type="match status" value="1"/>
</dbReference>
<feature type="transmembrane region" description="Helical" evidence="9">
    <location>
        <begin position="12"/>
        <end position="28"/>
    </location>
</feature>